<evidence type="ECO:0000313" key="1">
    <source>
        <dbReference type="EMBL" id="PSN71299.1"/>
    </source>
</evidence>
<dbReference type="EMBL" id="KZ678131">
    <property type="protein sequence ID" value="PSN71299.1"/>
    <property type="molecule type" value="Genomic_DNA"/>
</dbReference>
<reference evidence="1 2" key="1">
    <citation type="journal article" date="2018" name="Front. Microbiol.">
        <title>Genome-Wide Analysis of Corynespora cassiicola Leaf Fall Disease Putative Effectors.</title>
        <authorList>
            <person name="Lopez D."/>
            <person name="Ribeiro S."/>
            <person name="Label P."/>
            <person name="Fumanal B."/>
            <person name="Venisse J.S."/>
            <person name="Kohler A."/>
            <person name="de Oliveira R.R."/>
            <person name="Labutti K."/>
            <person name="Lipzen A."/>
            <person name="Lail K."/>
            <person name="Bauer D."/>
            <person name="Ohm R.A."/>
            <person name="Barry K.W."/>
            <person name="Spatafora J."/>
            <person name="Grigoriev I.V."/>
            <person name="Martin F.M."/>
            <person name="Pujade-Renaud V."/>
        </authorList>
    </citation>
    <scope>NUCLEOTIDE SEQUENCE [LARGE SCALE GENOMIC DNA]</scope>
    <source>
        <strain evidence="1 2">Philippines</strain>
    </source>
</reference>
<sequence>MPPRPRLLAPWTDLDASSAWASRSSLLHEPVSRQTQRHALAPQIRRLLLVHVAVPTQCVDSILWAAVGLLRFFSNLGRHESHTALQSFIRADTAALQIWHLHEYSFSASRFNASLCLPSSSPWRRGQTVNSVIDDAAFVRSCANPNV</sequence>
<dbReference type="Proteomes" id="UP000240883">
    <property type="component" value="Unassembled WGS sequence"/>
</dbReference>
<organism evidence="1 2">
    <name type="scientific">Corynespora cassiicola Philippines</name>
    <dbReference type="NCBI Taxonomy" id="1448308"/>
    <lineage>
        <taxon>Eukaryota</taxon>
        <taxon>Fungi</taxon>
        <taxon>Dikarya</taxon>
        <taxon>Ascomycota</taxon>
        <taxon>Pezizomycotina</taxon>
        <taxon>Dothideomycetes</taxon>
        <taxon>Pleosporomycetidae</taxon>
        <taxon>Pleosporales</taxon>
        <taxon>Corynesporascaceae</taxon>
        <taxon>Corynespora</taxon>
    </lineage>
</organism>
<protein>
    <submittedName>
        <fullName evidence="1">Uncharacterized protein</fullName>
    </submittedName>
</protein>
<accession>A0A2T2P0Z6</accession>
<evidence type="ECO:0000313" key="2">
    <source>
        <dbReference type="Proteomes" id="UP000240883"/>
    </source>
</evidence>
<proteinExistence type="predicted"/>
<name>A0A2T2P0Z6_CORCC</name>
<dbReference type="AlphaFoldDB" id="A0A2T2P0Z6"/>
<gene>
    <name evidence="1" type="ORF">BS50DRAFT_280012</name>
</gene>
<keyword evidence="2" id="KW-1185">Reference proteome</keyword>